<feature type="domain" description="F-box/LRR-repeat protein 15-like leucin rich repeat" evidence="3">
    <location>
        <begin position="522"/>
        <end position="658"/>
    </location>
</feature>
<evidence type="ECO:0000313" key="5">
    <source>
        <dbReference type="RefSeq" id="XP_032816169.1"/>
    </source>
</evidence>
<dbReference type="InterPro" id="IPR006553">
    <property type="entry name" value="Leu-rich_rpt_Cys-con_subtyp"/>
</dbReference>
<dbReference type="InterPro" id="IPR057207">
    <property type="entry name" value="FBXL15_LRR"/>
</dbReference>
<keyword evidence="4" id="KW-1185">Reference proteome</keyword>
<evidence type="ECO:0000256" key="1">
    <source>
        <dbReference type="ARBA" id="ARBA00022786"/>
    </source>
</evidence>
<reference evidence="5" key="1">
    <citation type="submission" date="2025-08" db="UniProtKB">
        <authorList>
            <consortium name="RefSeq"/>
        </authorList>
    </citation>
    <scope>IDENTIFICATION</scope>
    <source>
        <tissue evidence="5">Sperm</tissue>
    </source>
</reference>
<proteinExistence type="predicted"/>
<dbReference type="InterPro" id="IPR001810">
    <property type="entry name" value="F-box_dom"/>
</dbReference>
<dbReference type="InterPro" id="IPR036047">
    <property type="entry name" value="F-box-like_dom_sf"/>
</dbReference>
<dbReference type="PANTHER" id="PTHR13318">
    <property type="entry name" value="PARTNER OF PAIRED, ISOFORM B-RELATED"/>
    <property type="match status" value="1"/>
</dbReference>
<dbReference type="RefSeq" id="XP_032816169.1">
    <property type="nucleotide sequence ID" value="XM_032960278.1"/>
</dbReference>
<dbReference type="CDD" id="cd09917">
    <property type="entry name" value="F-box_SF"/>
    <property type="match status" value="1"/>
</dbReference>
<dbReference type="Pfam" id="PF25372">
    <property type="entry name" value="DUF7885"/>
    <property type="match status" value="1"/>
</dbReference>
<dbReference type="SMART" id="SM00367">
    <property type="entry name" value="LRR_CC"/>
    <property type="match status" value="11"/>
</dbReference>
<accession>A0AAJ7WZQ8</accession>
<dbReference type="KEGG" id="pmrn:116945756"/>
<dbReference type="SUPFAM" id="SSF81383">
    <property type="entry name" value="F-box domain"/>
    <property type="match status" value="1"/>
</dbReference>
<feature type="domain" description="F-box" evidence="2">
    <location>
        <begin position="5"/>
        <end position="42"/>
    </location>
</feature>
<dbReference type="InterPro" id="IPR032675">
    <property type="entry name" value="LRR_dom_sf"/>
</dbReference>
<evidence type="ECO:0000259" key="3">
    <source>
        <dbReference type="Pfam" id="PF25372"/>
    </source>
</evidence>
<dbReference type="SUPFAM" id="SSF52047">
    <property type="entry name" value="RNI-like"/>
    <property type="match status" value="2"/>
</dbReference>
<protein>
    <submittedName>
        <fullName evidence="5">F-box/LRR-repeat protein 2-like isoform X1</fullName>
    </submittedName>
</protein>
<dbReference type="GO" id="GO:0019005">
    <property type="term" value="C:SCF ubiquitin ligase complex"/>
    <property type="evidence" value="ECO:0007669"/>
    <property type="project" value="TreeGrafter"/>
</dbReference>
<keyword evidence="1" id="KW-0833">Ubl conjugation pathway</keyword>
<gene>
    <name evidence="5" type="primary">LOC116945756</name>
</gene>
<sequence>MSSPDLPVEVITRIMSLLSVAERREASLVNKAWYQSSLDHTLQKDVVYNLAVGCGGELGWADAWSASGMPSRASVSAVLTCTDGSHAARQALELAARRLGPSLEQLALRGAALQEAILPAVLQHCPRLLSLDLTGCDGLFMPGMLLGRPEECELARPGLRNLQRLSLAGLRYLSDSTFNRLVSLTPHLSHLSLAGCHMTFDFYPYSSHNGRKDADPSGRPQDSTAMLLLRNLLSFLQQHADTLTGLDLSGLGLTMQTACAIVSVPGLHLTSFLLRDCKDLSDAAVQAIVTAQPFLEVLDVSGCTLLTDKAALAVSLGLPGLRRLGMGHLRHLTDAGLSGLACLPRLTALSVPECHQLTGKDLWDKGSCNRDGASVMAGERPQLRAEAEGGQGTALAPLQELSLRYCNIAASSVVSLAVALGASLRELDLSSCVAVTDASVRAISTSLATLRVLRLAWCRELTDWGLLGIERPCLQPLLPSSHTSSSGPKFSRSFGNIGFFSPPPVWPVGLAPPSPAEVEAGEVGPRLSALTQLAELDLANCFRVTDASLTQVLRFPELRCLHVSHLCELSDAALLALSRGCPSLERLSLAGCYRLSDGGLAAAAPLLRRLRHLDLSRCEQVSDSVLDALAGSCPWLRSLDVSRCGRITLEAVERLQAALPELGDVHMRSANGQDLAYAL</sequence>
<evidence type="ECO:0000313" key="4">
    <source>
        <dbReference type="Proteomes" id="UP001318040"/>
    </source>
</evidence>
<dbReference type="Proteomes" id="UP001318040">
    <property type="component" value="Chromosome 25"/>
</dbReference>
<evidence type="ECO:0000259" key="2">
    <source>
        <dbReference type="Pfam" id="PF12937"/>
    </source>
</evidence>
<dbReference type="AlphaFoldDB" id="A0AAJ7WZQ8"/>
<dbReference type="InterPro" id="IPR001611">
    <property type="entry name" value="Leu-rich_rpt"/>
</dbReference>
<dbReference type="Pfam" id="PF13516">
    <property type="entry name" value="LRR_6"/>
    <property type="match status" value="2"/>
</dbReference>
<dbReference type="PANTHER" id="PTHR13318:SF190">
    <property type="entry name" value="PARTNER OF PAIRED, ISOFORM B"/>
    <property type="match status" value="1"/>
</dbReference>
<dbReference type="Pfam" id="PF12937">
    <property type="entry name" value="F-box-like"/>
    <property type="match status" value="1"/>
</dbReference>
<dbReference type="GO" id="GO:0031146">
    <property type="term" value="P:SCF-dependent proteasomal ubiquitin-dependent protein catabolic process"/>
    <property type="evidence" value="ECO:0007669"/>
    <property type="project" value="TreeGrafter"/>
</dbReference>
<name>A0AAJ7WZQ8_PETMA</name>
<dbReference type="SMART" id="SM00368">
    <property type="entry name" value="LRR_RI"/>
    <property type="match status" value="4"/>
</dbReference>
<organism evidence="4 5">
    <name type="scientific">Petromyzon marinus</name>
    <name type="common">Sea lamprey</name>
    <dbReference type="NCBI Taxonomy" id="7757"/>
    <lineage>
        <taxon>Eukaryota</taxon>
        <taxon>Metazoa</taxon>
        <taxon>Chordata</taxon>
        <taxon>Craniata</taxon>
        <taxon>Vertebrata</taxon>
        <taxon>Cyclostomata</taxon>
        <taxon>Hyperoartia</taxon>
        <taxon>Petromyzontiformes</taxon>
        <taxon>Petromyzontidae</taxon>
        <taxon>Petromyzon</taxon>
    </lineage>
</organism>
<dbReference type="Gene3D" id="3.80.10.10">
    <property type="entry name" value="Ribonuclease Inhibitor"/>
    <property type="match status" value="4"/>
</dbReference>